<reference evidence="3 4" key="1">
    <citation type="journal article" date="2009" name="Nat. Genet.">
        <title>The genome of the cucumber, Cucumis sativus L.</title>
        <authorList>
            <person name="Huang S."/>
            <person name="Li R."/>
            <person name="Zhang Z."/>
            <person name="Li L."/>
            <person name="Gu X."/>
            <person name="Fan W."/>
            <person name="Lucas W.J."/>
            <person name="Wang X."/>
            <person name="Xie B."/>
            <person name="Ni P."/>
            <person name="Ren Y."/>
            <person name="Zhu H."/>
            <person name="Li J."/>
            <person name="Lin K."/>
            <person name="Jin W."/>
            <person name="Fei Z."/>
            <person name="Li G."/>
            <person name="Staub J."/>
            <person name="Kilian A."/>
            <person name="van der Vossen E.A."/>
            <person name="Wu Y."/>
            <person name="Guo J."/>
            <person name="He J."/>
            <person name="Jia Z."/>
            <person name="Ren Y."/>
            <person name="Tian G."/>
            <person name="Lu Y."/>
            <person name="Ruan J."/>
            <person name="Qian W."/>
            <person name="Wang M."/>
            <person name="Huang Q."/>
            <person name="Li B."/>
            <person name="Xuan Z."/>
            <person name="Cao J."/>
            <person name="Asan"/>
            <person name="Wu Z."/>
            <person name="Zhang J."/>
            <person name="Cai Q."/>
            <person name="Bai Y."/>
            <person name="Zhao B."/>
            <person name="Han Y."/>
            <person name="Li Y."/>
            <person name="Li X."/>
            <person name="Wang S."/>
            <person name="Shi Q."/>
            <person name="Liu S."/>
            <person name="Cho W.K."/>
            <person name="Kim J.Y."/>
            <person name="Xu Y."/>
            <person name="Heller-Uszynska K."/>
            <person name="Miao H."/>
            <person name="Cheng Z."/>
            <person name="Zhang S."/>
            <person name="Wu J."/>
            <person name="Yang Y."/>
            <person name="Kang H."/>
            <person name="Li M."/>
            <person name="Liang H."/>
            <person name="Ren X."/>
            <person name="Shi Z."/>
            <person name="Wen M."/>
            <person name="Jian M."/>
            <person name="Yang H."/>
            <person name="Zhang G."/>
            <person name="Yang Z."/>
            <person name="Chen R."/>
            <person name="Liu S."/>
            <person name="Li J."/>
            <person name="Ma L."/>
            <person name="Liu H."/>
            <person name="Zhou Y."/>
            <person name="Zhao J."/>
            <person name="Fang X."/>
            <person name="Li G."/>
            <person name="Fang L."/>
            <person name="Li Y."/>
            <person name="Liu D."/>
            <person name="Zheng H."/>
            <person name="Zhang Y."/>
            <person name="Qin N."/>
            <person name="Li Z."/>
            <person name="Yang G."/>
            <person name="Yang S."/>
            <person name="Bolund L."/>
            <person name="Kristiansen K."/>
            <person name="Zheng H."/>
            <person name="Li S."/>
            <person name="Zhang X."/>
            <person name="Yang H."/>
            <person name="Wang J."/>
            <person name="Sun R."/>
            <person name="Zhang B."/>
            <person name="Jiang S."/>
            <person name="Wang J."/>
            <person name="Du Y."/>
            <person name="Li S."/>
        </authorList>
    </citation>
    <scope>NUCLEOTIDE SEQUENCE [LARGE SCALE GENOMIC DNA]</scope>
    <source>
        <strain evidence="4">cv. 9930</strain>
    </source>
</reference>
<evidence type="ECO:0000313" key="4">
    <source>
        <dbReference type="Proteomes" id="UP000029981"/>
    </source>
</evidence>
<feature type="compositionally biased region" description="Gly residues" evidence="1">
    <location>
        <begin position="127"/>
        <end position="141"/>
    </location>
</feature>
<keyword evidence="2" id="KW-1133">Transmembrane helix</keyword>
<feature type="region of interest" description="Disordered" evidence="1">
    <location>
        <begin position="118"/>
        <end position="152"/>
    </location>
</feature>
<feature type="compositionally biased region" description="Acidic residues" evidence="1">
    <location>
        <begin position="263"/>
        <end position="280"/>
    </location>
</feature>
<keyword evidence="2" id="KW-0812">Transmembrane</keyword>
<dbReference type="eggNOG" id="ENOG502RYKX">
    <property type="taxonomic scope" value="Eukaryota"/>
</dbReference>
<protein>
    <recommendedName>
        <fullName evidence="5">Glycine-rich protein</fullName>
    </recommendedName>
</protein>
<dbReference type="Gramene" id="KGN65868">
    <property type="protein sequence ID" value="KGN65868"/>
    <property type="gene ID" value="Csa_1G534740"/>
</dbReference>
<feature type="transmembrane region" description="Helical" evidence="2">
    <location>
        <begin position="163"/>
        <end position="181"/>
    </location>
</feature>
<dbReference type="Proteomes" id="UP000029981">
    <property type="component" value="Chromosome 1"/>
</dbReference>
<evidence type="ECO:0008006" key="5">
    <source>
        <dbReference type="Google" id="ProtNLM"/>
    </source>
</evidence>
<feature type="region of interest" description="Disordered" evidence="1">
    <location>
        <begin position="252"/>
        <end position="280"/>
    </location>
</feature>
<dbReference type="AlphaFoldDB" id="A0A0A0LVP5"/>
<dbReference type="PANTHER" id="PTHR35483">
    <property type="entry name" value="NUCLEUSENVELOPE PROTEIN"/>
    <property type="match status" value="1"/>
</dbReference>
<evidence type="ECO:0000256" key="2">
    <source>
        <dbReference type="SAM" id="Phobius"/>
    </source>
</evidence>
<evidence type="ECO:0000313" key="3">
    <source>
        <dbReference type="EMBL" id="KGN65868.1"/>
    </source>
</evidence>
<name>A0A0A0LVP5_CUCSA</name>
<reference evidence="3 4" key="4">
    <citation type="journal article" date="2011" name="BMC Genomics">
        <title>RNA-Seq improves annotation of protein-coding genes in the cucumber genome.</title>
        <authorList>
            <person name="Li Z."/>
            <person name="Zhang Z."/>
            <person name="Yan P."/>
            <person name="Huang S."/>
            <person name="Fei Z."/>
            <person name="Lin K."/>
        </authorList>
    </citation>
    <scope>NUCLEOTIDE SEQUENCE [LARGE SCALE GENOMIC DNA]</scope>
    <source>
        <strain evidence="4">cv. 9930</strain>
    </source>
</reference>
<evidence type="ECO:0000256" key="1">
    <source>
        <dbReference type="SAM" id="MobiDB-lite"/>
    </source>
</evidence>
<sequence length="280" mass="31179">MSSMQITATQNSICANKSICLVSKSIYPSFHANQSRRAVVNLSANASYFKQGLPVLKYEHRRVGLKYQHTPIVSLYGSKGKGSDDGGSPWKGLDKVVESFKGRSVEDVLRQQIEKKEFYDGGDGGKRPPGGGGGSGGGDSGDGGEDSSSGSEDYSLTGIMDEILQVILATLGLVFVYIYILSGEELSRLAKDYIKYLFGGSKSVRLKRAMYNWGKFYQSLMKKKKYDQYWLEKAILSTPTWWDNPDKYMPKKAQNQKQNVASDDYDETDYLDSDYGEIDF</sequence>
<proteinExistence type="predicted"/>
<accession>A0A0A0LVP5</accession>
<dbReference type="EMBL" id="CM002922">
    <property type="protein sequence ID" value="KGN65868.1"/>
    <property type="molecule type" value="Genomic_DNA"/>
</dbReference>
<reference evidence="3 4" key="2">
    <citation type="journal article" date="2009" name="PLoS ONE">
        <title>An integrated genetic and cytogenetic map of the cucumber genome.</title>
        <authorList>
            <person name="Ren Y."/>
            <person name="Zhang Z."/>
            <person name="Liu J."/>
            <person name="Staub J.E."/>
            <person name="Han Y."/>
            <person name="Cheng Z."/>
            <person name="Li X."/>
            <person name="Lu J."/>
            <person name="Miao H."/>
            <person name="Kang H."/>
            <person name="Xie B."/>
            <person name="Gu X."/>
            <person name="Wang X."/>
            <person name="Du Y."/>
            <person name="Jin W."/>
            <person name="Huang S."/>
        </authorList>
    </citation>
    <scope>NUCLEOTIDE SEQUENCE [LARGE SCALE GENOMIC DNA]</scope>
    <source>
        <strain evidence="4">cv. 9930</strain>
    </source>
</reference>
<reference evidence="3 4" key="3">
    <citation type="journal article" date="2010" name="BMC Genomics">
        <title>Transcriptome sequencing and comparative analysis of cucumber flowers with different sex types.</title>
        <authorList>
            <person name="Guo S."/>
            <person name="Zheng Y."/>
            <person name="Joung J.G."/>
            <person name="Liu S."/>
            <person name="Zhang Z."/>
            <person name="Crasta O.R."/>
            <person name="Sobral B.W."/>
            <person name="Xu Y."/>
            <person name="Huang S."/>
            <person name="Fei Z."/>
        </authorList>
    </citation>
    <scope>NUCLEOTIDE SEQUENCE [LARGE SCALE GENOMIC DNA]</scope>
    <source>
        <strain evidence="4">cv. 9930</strain>
    </source>
</reference>
<organism evidence="3 4">
    <name type="scientific">Cucumis sativus</name>
    <name type="common">Cucumber</name>
    <dbReference type="NCBI Taxonomy" id="3659"/>
    <lineage>
        <taxon>Eukaryota</taxon>
        <taxon>Viridiplantae</taxon>
        <taxon>Streptophyta</taxon>
        <taxon>Embryophyta</taxon>
        <taxon>Tracheophyta</taxon>
        <taxon>Spermatophyta</taxon>
        <taxon>Magnoliopsida</taxon>
        <taxon>eudicotyledons</taxon>
        <taxon>Gunneridae</taxon>
        <taxon>Pentapetalae</taxon>
        <taxon>rosids</taxon>
        <taxon>fabids</taxon>
        <taxon>Cucurbitales</taxon>
        <taxon>Cucurbitaceae</taxon>
        <taxon>Benincaseae</taxon>
        <taxon>Cucumis</taxon>
    </lineage>
</organism>
<dbReference type="PANTHER" id="PTHR35483:SF1">
    <property type="entry name" value="GLYCINE-RICH PROTEIN-RELATED"/>
    <property type="match status" value="1"/>
</dbReference>
<keyword evidence="2" id="KW-0472">Membrane</keyword>
<dbReference type="STRING" id="3659.A0A0A0LVP5"/>
<keyword evidence="4" id="KW-1185">Reference proteome</keyword>
<gene>
    <name evidence="3" type="ORF">Csa_1G534740</name>
</gene>